<dbReference type="GO" id="GO:0007214">
    <property type="term" value="P:gamma-aminobutyric acid signaling pathway"/>
    <property type="evidence" value="ECO:0000318"/>
    <property type="project" value="GO_Central"/>
</dbReference>
<dbReference type="AlphaFoldDB" id="B3S434"/>
<evidence type="ECO:0000256" key="18">
    <source>
        <dbReference type="ARBA" id="ARBA00083903"/>
    </source>
</evidence>
<gene>
    <name evidence="22" type="ORF">TRIADDRAFT_58938</name>
</gene>
<evidence type="ECO:0000256" key="1">
    <source>
        <dbReference type="ARBA" id="ARBA00008991"/>
    </source>
</evidence>
<dbReference type="PROSITE" id="PS50259">
    <property type="entry name" value="G_PROTEIN_RECEP_F3_4"/>
    <property type="match status" value="1"/>
</dbReference>
<dbReference type="EMBL" id="DS985249">
    <property type="protein sequence ID" value="EDV22390.1"/>
    <property type="molecule type" value="Genomic_DNA"/>
</dbReference>
<evidence type="ECO:0000256" key="2">
    <source>
        <dbReference type="ARBA" id="ARBA00022475"/>
    </source>
</evidence>
<dbReference type="InterPro" id="IPR002455">
    <property type="entry name" value="GPCR3_GABA-B"/>
</dbReference>
<dbReference type="Gene3D" id="3.40.50.2300">
    <property type="match status" value="2"/>
</dbReference>
<evidence type="ECO:0000256" key="14">
    <source>
        <dbReference type="ARBA" id="ARBA00023224"/>
    </source>
</evidence>
<dbReference type="GeneID" id="6756147"/>
<keyword evidence="2" id="KW-1003">Cell membrane</keyword>
<keyword evidence="8" id="KW-0297">G-protein coupled receptor</keyword>
<dbReference type="RefSeq" id="XP_002114934.1">
    <property type="nucleotide sequence ID" value="XM_002114898.1"/>
</dbReference>
<dbReference type="CTD" id="6756147"/>
<dbReference type="PhylomeDB" id="B3S434"/>
<feature type="transmembrane region" description="Helical" evidence="20">
    <location>
        <begin position="611"/>
        <end position="631"/>
    </location>
</feature>
<sequence>MAIRDINARSDVLEQYELKLKLLDDGYNKIIAGKVFVNEVLHGPQLMALLGPYTSHSSSVVATIARYWNLIQLSAGATSTQFSNREEFPYFYSSLLTDITYNSVRVGLVKRFGWKRVAILYHSDVLFDNGAQHLQTELEKASINIIARETFVTEPDLQVKTLKEKGARIIFLFGYPRIMARVFCHAYKLGMYGENYAWFGSIFTQRLWWNRFAPLTNCSAYEILQVAKGYIAFRNTNAPLLSDFNTMTAPGLTFQEFLDNYDKFTNTTRSSSDDYPNPLAYDSLWCLASALNETDNKLRQLNSSLADFKYDAKIAEIFNIAIQKTSFLGLTGPFSFSSGARVGNAYIQQFRGNISSTGLVVVGSYRSVGQVITFNESEPLIWPGGHVPFDGFITSYLEKYITIGVFVAMSILSVIGMIAALTFLYINYLHRNLRVIKMSSPRINNLILIGFILCFVAVVMFGVDSGTVNKIYLPAICTARVIKDHSLFGLTFLLFVVDLIILGVWIAIDPFTGQYEKFTSYPSKLGSNIIIQPQTMICSCQYSSIWLAIIYGYKFLLLVFGTFLAWETRSVSIAELNDSRHIGLAIYNAVIFATIGVLVGQLTQTGIDGGYIINSSFILICATSSMCLFFIPKIQLIRSSNYSILSMRTRESLRRPQSTLFQVNGGSTKRQMTGNGSQVDSLA</sequence>
<dbReference type="CDD" id="cd15047">
    <property type="entry name" value="7tmC_GABA-B-like"/>
    <property type="match status" value="1"/>
</dbReference>
<name>B3S434_TRIAD</name>
<evidence type="ECO:0000256" key="13">
    <source>
        <dbReference type="ARBA" id="ARBA00023180"/>
    </source>
</evidence>
<evidence type="ECO:0000256" key="4">
    <source>
        <dbReference type="ARBA" id="ARBA00022692"/>
    </source>
</evidence>
<keyword evidence="10 20" id="KW-0472">Membrane</keyword>
<evidence type="ECO:0000256" key="6">
    <source>
        <dbReference type="ARBA" id="ARBA00022989"/>
    </source>
</evidence>
<organism evidence="22 23">
    <name type="scientific">Trichoplax adhaerens</name>
    <name type="common">Trichoplax reptans</name>
    <dbReference type="NCBI Taxonomy" id="10228"/>
    <lineage>
        <taxon>Eukaryota</taxon>
        <taxon>Metazoa</taxon>
        <taxon>Placozoa</taxon>
        <taxon>Uniplacotomia</taxon>
        <taxon>Trichoplacea</taxon>
        <taxon>Trichoplacidae</taxon>
        <taxon>Trichoplax</taxon>
    </lineage>
</organism>
<dbReference type="Pfam" id="PF01094">
    <property type="entry name" value="ANF_receptor"/>
    <property type="match status" value="1"/>
</dbReference>
<feature type="transmembrane region" description="Helical" evidence="20">
    <location>
        <begin position="545"/>
        <end position="566"/>
    </location>
</feature>
<dbReference type="CDD" id="cd06366">
    <property type="entry name" value="PBP1_GABAb_receptor"/>
    <property type="match status" value="1"/>
</dbReference>
<evidence type="ECO:0000256" key="9">
    <source>
        <dbReference type="ARBA" id="ARBA00023054"/>
    </source>
</evidence>
<keyword evidence="3" id="KW-0597">Phosphoprotein</keyword>
<dbReference type="FunFam" id="3.40.50.2300:FF:000072">
    <property type="entry name" value="Gamma-aminobutyric acid type B receptor subunit 2"/>
    <property type="match status" value="1"/>
</dbReference>
<proteinExistence type="inferred from homology"/>
<feature type="transmembrane region" description="Helical" evidence="20">
    <location>
        <begin position="582"/>
        <end position="599"/>
    </location>
</feature>
<evidence type="ECO:0000256" key="8">
    <source>
        <dbReference type="ARBA" id="ARBA00023040"/>
    </source>
</evidence>
<keyword evidence="12" id="KW-0675">Receptor</keyword>
<dbReference type="PRINTS" id="PR01177">
    <property type="entry name" value="GABAB1RECPTR"/>
</dbReference>
<evidence type="ECO:0000259" key="21">
    <source>
        <dbReference type="PROSITE" id="PS50259"/>
    </source>
</evidence>
<protein>
    <recommendedName>
        <fullName evidence="17">Gamma-aminobutyric acid type B receptor subunit 2</fullName>
    </recommendedName>
    <alternativeName>
        <fullName evidence="18">G-protein coupled receptor 51</fullName>
    </alternativeName>
</protein>
<evidence type="ECO:0000256" key="12">
    <source>
        <dbReference type="ARBA" id="ARBA00023170"/>
    </source>
</evidence>
<feature type="domain" description="G-protein coupled receptors family 3 profile" evidence="21">
    <location>
        <begin position="449"/>
        <end position="637"/>
    </location>
</feature>
<dbReference type="InParanoid" id="B3S434"/>
<evidence type="ECO:0000256" key="3">
    <source>
        <dbReference type="ARBA" id="ARBA00022553"/>
    </source>
</evidence>
<dbReference type="PANTHER" id="PTHR10519">
    <property type="entry name" value="GABA-B RECEPTOR"/>
    <property type="match status" value="1"/>
</dbReference>
<feature type="transmembrane region" description="Helical" evidence="20">
    <location>
        <begin position="446"/>
        <end position="466"/>
    </location>
</feature>
<dbReference type="GO" id="GO:0004965">
    <property type="term" value="F:G protein-coupled GABA receptor activity"/>
    <property type="evidence" value="ECO:0000318"/>
    <property type="project" value="GO_Central"/>
</dbReference>
<evidence type="ECO:0000256" key="7">
    <source>
        <dbReference type="ARBA" id="ARBA00023018"/>
    </source>
</evidence>
<keyword evidence="15" id="KW-0628">Postsynaptic cell membrane</keyword>
<dbReference type="SUPFAM" id="SSF53822">
    <property type="entry name" value="Periplasmic binding protein-like I"/>
    <property type="match status" value="1"/>
</dbReference>
<dbReference type="Proteomes" id="UP000009022">
    <property type="component" value="Unassembled WGS sequence"/>
</dbReference>
<keyword evidence="11" id="KW-1015">Disulfide bond</keyword>
<dbReference type="HOGENOM" id="CLU_005240_3_0_1"/>
<comment type="subcellular location">
    <subcellularLocation>
        <location evidence="16">Postsynaptic cell membrane</location>
        <topology evidence="16">Multi-pass membrane protein</topology>
    </subcellularLocation>
</comment>
<keyword evidence="13" id="KW-0325">Glycoprotein</keyword>
<dbReference type="FunFam" id="3.40.50.2300:FF:000063">
    <property type="entry name" value="Gamma-aminobutyric acid type B receptor subunit"/>
    <property type="match status" value="1"/>
</dbReference>
<evidence type="ECO:0000313" key="22">
    <source>
        <dbReference type="EMBL" id="EDV22390.1"/>
    </source>
</evidence>
<dbReference type="PANTHER" id="PTHR10519:SF74">
    <property type="entry name" value="GAMMA-AMINOBUTYRIC ACID TYPE B RECEPTOR SUBUNIT 2"/>
    <property type="match status" value="1"/>
</dbReference>
<comment type="similarity">
    <text evidence="1">Belongs to the G-protein coupled receptor 3 family. GABA-B receptor subfamily.</text>
</comment>
<evidence type="ECO:0000256" key="17">
    <source>
        <dbReference type="ARBA" id="ARBA00073785"/>
    </source>
</evidence>
<dbReference type="OMA" id="TIARYWN"/>
<dbReference type="eggNOG" id="KOG1055">
    <property type="taxonomic scope" value="Eukaryota"/>
</dbReference>
<feature type="transmembrane region" description="Helical" evidence="20">
    <location>
        <begin position="487"/>
        <end position="508"/>
    </location>
</feature>
<dbReference type="KEGG" id="tad:TRIADDRAFT_58938"/>
<evidence type="ECO:0000313" key="23">
    <source>
        <dbReference type="Proteomes" id="UP000009022"/>
    </source>
</evidence>
<evidence type="ECO:0000256" key="20">
    <source>
        <dbReference type="SAM" id="Phobius"/>
    </source>
</evidence>
<keyword evidence="9" id="KW-0175">Coiled coil</keyword>
<dbReference type="GO" id="GO:0045211">
    <property type="term" value="C:postsynaptic membrane"/>
    <property type="evidence" value="ECO:0007669"/>
    <property type="project" value="UniProtKB-SubCell"/>
</dbReference>
<keyword evidence="23" id="KW-1185">Reference proteome</keyword>
<dbReference type="OrthoDB" id="2150267at2759"/>
<dbReference type="InterPro" id="IPR001828">
    <property type="entry name" value="ANF_lig-bd_rcpt"/>
</dbReference>
<evidence type="ECO:0000256" key="10">
    <source>
        <dbReference type="ARBA" id="ARBA00023136"/>
    </source>
</evidence>
<feature type="transmembrane region" description="Helical" evidence="20">
    <location>
        <begin position="400"/>
        <end position="426"/>
    </location>
</feature>
<dbReference type="InterPro" id="IPR017978">
    <property type="entry name" value="GPCR_3_C"/>
</dbReference>
<keyword evidence="5" id="KW-0732">Signal</keyword>
<evidence type="ECO:0000256" key="16">
    <source>
        <dbReference type="ARBA" id="ARBA00034104"/>
    </source>
</evidence>
<evidence type="ECO:0000256" key="11">
    <source>
        <dbReference type="ARBA" id="ARBA00023157"/>
    </source>
</evidence>
<keyword evidence="6 20" id="KW-1133">Transmembrane helix</keyword>
<dbReference type="PRINTS" id="PR01176">
    <property type="entry name" value="GABABRECEPTR"/>
</dbReference>
<evidence type="ECO:0000256" key="15">
    <source>
        <dbReference type="ARBA" id="ARBA00023257"/>
    </source>
</evidence>
<dbReference type="Pfam" id="PF00003">
    <property type="entry name" value="7tm_3"/>
    <property type="match status" value="1"/>
</dbReference>
<dbReference type="STRING" id="10228.B3S434"/>
<feature type="region of interest" description="Disordered" evidence="19">
    <location>
        <begin position="664"/>
        <end position="683"/>
    </location>
</feature>
<evidence type="ECO:0000256" key="5">
    <source>
        <dbReference type="ARBA" id="ARBA00022729"/>
    </source>
</evidence>
<dbReference type="InterPro" id="IPR028082">
    <property type="entry name" value="Peripla_BP_I"/>
</dbReference>
<evidence type="ECO:0000256" key="19">
    <source>
        <dbReference type="SAM" id="MobiDB-lite"/>
    </source>
</evidence>
<keyword evidence="14" id="KW-0807">Transducer</keyword>
<keyword evidence="7" id="KW-0770">Synapse</keyword>
<accession>B3S434</accession>
<keyword evidence="4 20" id="KW-0812">Transmembrane</keyword>
<dbReference type="GO" id="GO:0038039">
    <property type="term" value="C:G protein-coupled receptor heterodimeric complex"/>
    <property type="evidence" value="ECO:0000318"/>
    <property type="project" value="GO_Central"/>
</dbReference>
<reference evidence="22 23" key="1">
    <citation type="journal article" date="2008" name="Nature">
        <title>The Trichoplax genome and the nature of placozoans.</title>
        <authorList>
            <person name="Srivastava M."/>
            <person name="Begovic E."/>
            <person name="Chapman J."/>
            <person name="Putnam N.H."/>
            <person name="Hellsten U."/>
            <person name="Kawashima T."/>
            <person name="Kuo A."/>
            <person name="Mitros T."/>
            <person name="Salamov A."/>
            <person name="Carpenter M.L."/>
            <person name="Signorovitch A.Y."/>
            <person name="Moreno M.A."/>
            <person name="Kamm K."/>
            <person name="Grimwood J."/>
            <person name="Schmutz J."/>
            <person name="Shapiro H."/>
            <person name="Grigoriev I.V."/>
            <person name="Buss L.W."/>
            <person name="Schierwater B."/>
            <person name="Dellaporta S.L."/>
            <person name="Rokhsar D.S."/>
        </authorList>
    </citation>
    <scope>NUCLEOTIDE SEQUENCE [LARGE SCALE GENOMIC DNA]</scope>
    <source>
        <strain evidence="22 23">Grell-BS-1999</strain>
    </source>
</reference>